<keyword evidence="2" id="KW-0547">Nucleotide-binding</keyword>
<sequence length="260" mass="29196">MIKAAQINVSTKMHNAEALPMIEHGSEVMLTITTPVGATFSCRTKFLAKHSNHRILLELPEVNRIQFQVYFQEGFWLHLHVVSTQGEGYAIQFRSQIESVLKQPVPMMVVTIPQMMDVSTLRKELRFDVKLSATLCVDDKLVACQVKNISKSGCQFVLSSLGLDIESGKKVSLQVRTNSQRNYSLPLLSGYVRNKQTVGTHTAYGVEFALEDAHNVRSLLSNLVDRYKHALLGYSKKEWSGVEHHAQVTAMDVDAQHSQL</sequence>
<dbReference type="Pfam" id="PF12945">
    <property type="entry name" value="PilZNR"/>
    <property type="match status" value="1"/>
</dbReference>
<organism evidence="6 7">
    <name type="scientific">Vibrio panuliri</name>
    <dbReference type="NCBI Taxonomy" id="1381081"/>
    <lineage>
        <taxon>Bacteria</taxon>
        <taxon>Pseudomonadati</taxon>
        <taxon>Pseudomonadota</taxon>
        <taxon>Gammaproteobacteria</taxon>
        <taxon>Vibrionales</taxon>
        <taxon>Vibrionaceae</taxon>
        <taxon>Vibrio</taxon>
    </lineage>
</organism>
<keyword evidence="3" id="KW-0975">Bacterial flagellum</keyword>
<gene>
    <name evidence="6" type="ORF">BIY22_11700</name>
</gene>
<evidence type="ECO:0000256" key="2">
    <source>
        <dbReference type="ARBA" id="ARBA00022741"/>
    </source>
</evidence>
<dbReference type="AlphaFoldDB" id="A0A1Q9HAV5"/>
<dbReference type="Gene3D" id="2.40.10.220">
    <property type="entry name" value="predicted glycosyltransferase like domains"/>
    <property type="match status" value="1"/>
</dbReference>
<dbReference type="Proteomes" id="UP000186313">
    <property type="component" value="Unassembled WGS sequence"/>
</dbReference>
<evidence type="ECO:0000313" key="7">
    <source>
        <dbReference type="Proteomes" id="UP000186313"/>
    </source>
</evidence>
<name>A0A1Q9HAV5_9VIBR</name>
<comment type="caution">
    <text evidence="6">The sequence shown here is derived from an EMBL/GenBank/DDBJ whole genome shotgun (WGS) entry which is preliminary data.</text>
</comment>
<dbReference type="InterPro" id="IPR009875">
    <property type="entry name" value="PilZ_domain"/>
</dbReference>
<accession>A0A1Q9HAV5</accession>
<dbReference type="InterPro" id="IPR012349">
    <property type="entry name" value="Split_barrel_FMN-bd"/>
</dbReference>
<reference evidence="6 7" key="1">
    <citation type="submission" date="2016-09" db="EMBL/GenBank/DDBJ databases">
        <title>Genomic Taxonomy of the Vibrionaceae.</title>
        <authorList>
            <person name="Gonzalez-Castillo A."/>
            <person name="Gomez-Gil B."/>
            <person name="Enciso-Ibarra K."/>
        </authorList>
    </citation>
    <scope>NUCLEOTIDE SEQUENCE [LARGE SCALE GENOMIC DNA]</scope>
    <source>
        <strain evidence="6 7">CAIM 703</strain>
    </source>
</reference>
<dbReference type="STRING" id="1381081.BIY22_11700"/>
<dbReference type="InterPro" id="IPR009926">
    <property type="entry name" value="T3SS_YcgR_PilZN"/>
</dbReference>
<evidence type="ECO:0000256" key="3">
    <source>
        <dbReference type="ARBA" id="ARBA00023143"/>
    </source>
</evidence>
<evidence type="ECO:0000259" key="4">
    <source>
        <dbReference type="Pfam" id="PF07238"/>
    </source>
</evidence>
<dbReference type="Pfam" id="PF07238">
    <property type="entry name" value="PilZ"/>
    <property type="match status" value="1"/>
</dbReference>
<keyword evidence="1" id="KW-0973">c-di-GMP</keyword>
<evidence type="ECO:0000313" key="6">
    <source>
        <dbReference type="EMBL" id="OLQ86306.1"/>
    </source>
</evidence>
<dbReference type="GO" id="GO:0035438">
    <property type="term" value="F:cyclic-di-GMP binding"/>
    <property type="evidence" value="ECO:0007669"/>
    <property type="project" value="InterPro"/>
</dbReference>
<proteinExistence type="predicted"/>
<feature type="domain" description="PilZ" evidence="4">
    <location>
        <begin position="121"/>
        <end position="224"/>
    </location>
</feature>
<dbReference type="Gene3D" id="2.30.110.10">
    <property type="entry name" value="Electron Transport, Fmn-binding Protein, Chain A"/>
    <property type="match status" value="1"/>
</dbReference>
<protein>
    <recommendedName>
        <fullName evidence="8">Cation tolerance protein CutA</fullName>
    </recommendedName>
</protein>
<dbReference type="OrthoDB" id="5586887at2"/>
<dbReference type="EMBL" id="MJMJ01000043">
    <property type="protein sequence ID" value="OLQ86306.1"/>
    <property type="molecule type" value="Genomic_DNA"/>
</dbReference>
<feature type="domain" description="Type III secretion system flagellar brake protein YcgR PilZN" evidence="5">
    <location>
        <begin position="24"/>
        <end position="113"/>
    </location>
</feature>
<evidence type="ECO:0008006" key="8">
    <source>
        <dbReference type="Google" id="ProtNLM"/>
    </source>
</evidence>
<evidence type="ECO:0000259" key="5">
    <source>
        <dbReference type="Pfam" id="PF12945"/>
    </source>
</evidence>
<evidence type="ECO:0000256" key="1">
    <source>
        <dbReference type="ARBA" id="ARBA00022636"/>
    </source>
</evidence>
<dbReference type="SUPFAM" id="SSF141371">
    <property type="entry name" value="PilZ domain-like"/>
    <property type="match status" value="2"/>
</dbReference>
<dbReference type="RefSeq" id="WP_075710165.1">
    <property type="nucleotide sequence ID" value="NZ_MJMJ01000043.1"/>
</dbReference>